<dbReference type="InterPro" id="IPR017853">
    <property type="entry name" value="GH"/>
</dbReference>
<sequence length="934" mass="103300">MKRIFNLSSSAVLAISLCMPMSVMAGIYDGATNAQAFSDLQTQLEQKSQQLDAKVAEAKALGLTTDYAQVSQTTIRLFKDVFAPWDRANPQQVQAMYNAKNFSQNDPVGATGLPFDELADAIEVADAAIAELQQQIDGDISLTNAPDLSQGTLVQDKDFYRLGDNKVIASKFFWQPKDEDISQAFGRGGEVYYSVQDLQNDSALNNWRRINFQQRIDAEKTANRTPIQFFLGHIVPQNSWLRDQYPQAFASGTRLFTDYDIDNPNVKQWIDTTLELQLTPGLELLGDRERVHMLANEPTFSIRAGGVNAYRGLSDYTYAKFADWLAAKYSDISKLNQQYGTSYSSFEQAIDAYAIPLSMSLQGSAVWYDWNRFNMDRVNDWFEYLHTSVHSVDPLAKTHIKIMGERSLYTQYHDEGLDFEAIANLVDMPGVDSQMSSFDAQWDVRHAQDWRQRYSLEWRSQAMMLDFFKSITPDKLYYDSEWHGLSGARWRDFHMSAEFTRAAIWLAVTQGTANFTSWVWNRKDDGSIDTRADFIGTSVTQPIQLDAYGRAFKEINAHGNQVTNLVPKQRNLMLYFSQDTAIQDPGYTQQMSLVYEALKITNIPVGFVTPKTLSQLNANEQTLVIPPTSFISDTDYQALVDYVSADNSALVVGLAQSFGQTEQGQNRSTIDAFAKAVHIPASDVLTMATEITDLYQNRYAATVKITATAAQTALEEPVFGVLTNQYFDEGLQRQVMSLINTSQQALQIQLATDTGTPQQITNIINAKTLTSGFTMQPMDVLLLSVDTQTVTTHIPVTAVELSAAQTTLDIGNTLQLVANIIPQDATNQTFTWQSENTNVLTVNATGLVTAVAEGSSRITVTSNDGGFSAYVDIQVNAASGSGGNTGSGSDSGTSSDGGSGGGGAMTWSLLLLFALSLKRLLISSRNADVFSSQK</sequence>
<evidence type="ECO:0000259" key="4">
    <source>
        <dbReference type="SMART" id="SM00635"/>
    </source>
</evidence>
<feature type="signal peptide" evidence="3">
    <location>
        <begin position="1"/>
        <end position="25"/>
    </location>
</feature>
<dbReference type="SUPFAM" id="SSF51445">
    <property type="entry name" value="(Trans)glycosidases"/>
    <property type="match status" value="1"/>
</dbReference>
<keyword evidence="6" id="KW-1185">Reference proteome</keyword>
<dbReference type="Proteomes" id="UP000307790">
    <property type="component" value="Unassembled WGS sequence"/>
</dbReference>
<accession>A0A5R9IIN4</accession>
<organism evidence="5 6">
    <name type="scientific">Thalassotalea litorea</name>
    <dbReference type="NCBI Taxonomy" id="2020715"/>
    <lineage>
        <taxon>Bacteria</taxon>
        <taxon>Pseudomonadati</taxon>
        <taxon>Pseudomonadota</taxon>
        <taxon>Gammaproteobacteria</taxon>
        <taxon>Alteromonadales</taxon>
        <taxon>Colwelliaceae</taxon>
        <taxon>Thalassotalea</taxon>
    </lineage>
</organism>
<evidence type="ECO:0000313" key="5">
    <source>
        <dbReference type="EMBL" id="TLU64333.1"/>
    </source>
</evidence>
<dbReference type="OrthoDB" id="1387316at2"/>
<dbReference type="GO" id="GO:0005975">
    <property type="term" value="P:carbohydrate metabolic process"/>
    <property type="evidence" value="ECO:0007669"/>
    <property type="project" value="InterPro"/>
</dbReference>
<proteinExistence type="predicted"/>
<dbReference type="RefSeq" id="WP_138320316.1">
    <property type="nucleotide sequence ID" value="NZ_VCBC01000011.1"/>
</dbReference>
<dbReference type="AlphaFoldDB" id="A0A5R9IIN4"/>
<evidence type="ECO:0000256" key="2">
    <source>
        <dbReference type="ARBA" id="ARBA00023295"/>
    </source>
</evidence>
<dbReference type="Gene3D" id="3.20.20.80">
    <property type="entry name" value="Glycosidases"/>
    <property type="match status" value="1"/>
</dbReference>
<protein>
    <recommendedName>
        <fullName evidence="4">BIG2 domain-containing protein</fullName>
    </recommendedName>
</protein>
<dbReference type="SUPFAM" id="SSF49373">
    <property type="entry name" value="Invasin/intimin cell-adhesion fragments"/>
    <property type="match status" value="1"/>
</dbReference>
<dbReference type="InterPro" id="IPR013529">
    <property type="entry name" value="Glyco_hydro_42_N"/>
</dbReference>
<dbReference type="Pfam" id="PF02368">
    <property type="entry name" value="Big_2"/>
    <property type="match status" value="1"/>
</dbReference>
<comment type="caution">
    <text evidence="5">The sequence shown here is derived from an EMBL/GenBank/DDBJ whole genome shotgun (WGS) entry which is preliminary data.</text>
</comment>
<reference evidence="5 6" key="1">
    <citation type="submission" date="2019-05" db="EMBL/GenBank/DDBJ databases">
        <title>Genome sequences of Thalassotalea litorea 1K03283.</title>
        <authorList>
            <person name="Zhang D."/>
        </authorList>
    </citation>
    <scope>NUCLEOTIDE SEQUENCE [LARGE SCALE GENOMIC DNA]</scope>
    <source>
        <strain evidence="5 6">MCCC 1K03283</strain>
    </source>
</reference>
<dbReference type="Gene3D" id="2.60.40.1080">
    <property type="match status" value="1"/>
</dbReference>
<evidence type="ECO:0000256" key="1">
    <source>
        <dbReference type="ARBA" id="ARBA00022801"/>
    </source>
</evidence>
<dbReference type="EMBL" id="VCBC01000011">
    <property type="protein sequence ID" value="TLU64333.1"/>
    <property type="molecule type" value="Genomic_DNA"/>
</dbReference>
<evidence type="ECO:0000313" key="6">
    <source>
        <dbReference type="Proteomes" id="UP000307790"/>
    </source>
</evidence>
<feature type="domain" description="BIG2" evidence="4">
    <location>
        <begin position="795"/>
        <end position="872"/>
    </location>
</feature>
<dbReference type="InterPro" id="IPR008964">
    <property type="entry name" value="Invasin/intimin_cell_adhesion"/>
</dbReference>
<feature type="chain" id="PRO_5024425976" description="BIG2 domain-containing protein" evidence="3">
    <location>
        <begin position="26"/>
        <end position="934"/>
    </location>
</feature>
<dbReference type="Pfam" id="PF02449">
    <property type="entry name" value="Glyco_hydro_42"/>
    <property type="match status" value="1"/>
</dbReference>
<keyword evidence="3" id="KW-0732">Signal</keyword>
<gene>
    <name evidence="5" type="ORF">FE810_12080</name>
</gene>
<name>A0A5R9IIN4_9GAMM</name>
<dbReference type="GO" id="GO:0004565">
    <property type="term" value="F:beta-galactosidase activity"/>
    <property type="evidence" value="ECO:0007669"/>
    <property type="project" value="InterPro"/>
</dbReference>
<dbReference type="InterPro" id="IPR003343">
    <property type="entry name" value="Big_2"/>
</dbReference>
<dbReference type="SMART" id="SM00635">
    <property type="entry name" value="BID_2"/>
    <property type="match status" value="1"/>
</dbReference>
<evidence type="ECO:0000256" key="3">
    <source>
        <dbReference type="SAM" id="SignalP"/>
    </source>
</evidence>
<keyword evidence="1" id="KW-0378">Hydrolase</keyword>
<keyword evidence="2" id="KW-0326">Glycosidase</keyword>
<dbReference type="GO" id="GO:0009341">
    <property type="term" value="C:beta-galactosidase complex"/>
    <property type="evidence" value="ECO:0007669"/>
    <property type="project" value="InterPro"/>
</dbReference>